<comment type="catalytic activity">
    <reaction evidence="4 5">
        <text>L-glutaminyl-[peptide chain release factor] + S-adenosyl-L-methionine = N(5)-methyl-L-glutaminyl-[peptide chain release factor] + S-adenosyl-L-homocysteine + H(+)</text>
        <dbReference type="Rhea" id="RHEA:42896"/>
        <dbReference type="Rhea" id="RHEA-COMP:10271"/>
        <dbReference type="Rhea" id="RHEA-COMP:10272"/>
        <dbReference type="ChEBI" id="CHEBI:15378"/>
        <dbReference type="ChEBI" id="CHEBI:30011"/>
        <dbReference type="ChEBI" id="CHEBI:57856"/>
        <dbReference type="ChEBI" id="CHEBI:59789"/>
        <dbReference type="ChEBI" id="CHEBI:61891"/>
        <dbReference type="EC" id="2.1.1.297"/>
    </reaction>
</comment>
<dbReference type="Gene3D" id="3.40.50.150">
    <property type="entry name" value="Vaccinia Virus protein VP39"/>
    <property type="match status" value="1"/>
</dbReference>
<accession>A0A4Q1CMY2</accession>
<dbReference type="Proteomes" id="UP000290204">
    <property type="component" value="Unassembled WGS sequence"/>
</dbReference>
<dbReference type="InterPro" id="IPR050320">
    <property type="entry name" value="N5-glutamine_MTase"/>
</dbReference>
<dbReference type="GO" id="GO:0003676">
    <property type="term" value="F:nucleic acid binding"/>
    <property type="evidence" value="ECO:0007669"/>
    <property type="project" value="InterPro"/>
</dbReference>
<comment type="function">
    <text evidence="5">Methylates the class 1 translation termination release factors RF1/PrfA and RF2/PrfB on the glutamine residue of the universally conserved GGQ motif.</text>
</comment>
<dbReference type="Pfam" id="PF05175">
    <property type="entry name" value="MTS"/>
    <property type="match status" value="1"/>
</dbReference>
<dbReference type="InterPro" id="IPR007848">
    <property type="entry name" value="Small_mtfrase_dom"/>
</dbReference>
<organism evidence="7 8">
    <name type="scientific">Lacibacter luteus</name>
    <dbReference type="NCBI Taxonomy" id="2508719"/>
    <lineage>
        <taxon>Bacteria</taxon>
        <taxon>Pseudomonadati</taxon>
        <taxon>Bacteroidota</taxon>
        <taxon>Chitinophagia</taxon>
        <taxon>Chitinophagales</taxon>
        <taxon>Chitinophagaceae</taxon>
        <taxon>Lacibacter</taxon>
    </lineage>
</organism>
<dbReference type="InterPro" id="IPR002052">
    <property type="entry name" value="DNA_methylase_N6_adenine_CS"/>
</dbReference>
<name>A0A4Q1CMY2_9BACT</name>
<reference evidence="7 8" key="1">
    <citation type="submission" date="2019-01" db="EMBL/GenBank/DDBJ databases">
        <title>Lacibacter sp. strain TTM-7.</title>
        <authorList>
            <person name="Chen W.-M."/>
        </authorList>
    </citation>
    <scope>NUCLEOTIDE SEQUENCE [LARGE SCALE GENOMIC DNA]</scope>
    <source>
        <strain evidence="7 8">TTM-7</strain>
    </source>
</reference>
<dbReference type="PROSITE" id="PS00092">
    <property type="entry name" value="N6_MTASE"/>
    <property type="match status" value="1"/>
</dbReference>
<evidence type="ECO:0000256" key="1">
    <source>
        <dbReference type="ARBA" id="ARBA00022603"/>
    </source>
</evidence>
<dbReference type="InterPro" id="IPR029063">
    <property type="entry name" value="SAM-dependent_MTases_sf"/>
</dbReference>
<feature type="binding site" evidence="5">
    <location>
        <position position="184"/>
    </location>
    <ligand>
        <name>S-adenosyl-L-methionine</name>
        <dbReference type="ChEBI" id="CHEBI:59789"/>
    </ligand>
</feature>
<dbReference type="NCBIfam" id="TIGR03534">
    <property type="entry name" value="RF_mod_PrmC"/>
    <property type="match status" value="1"/>
</dbReference>
<dbReference type="EC" id="2.1.1.297" evidence="5"/>
<dbReference type="GO" id="GO:0102559">
    <property type="term" value="F:peptide chain release factor N(5)-glutamine methyltransferase activity"/>
    <property type="evidence" value="ECO:0007669"/>
    <property type="project" value="UniProtKB-EC"/>
</dbReference>
<dbReference type="OrthoDB" id="9800643at2"/>
<sequence length="297" mass="33979">MNWQEQYQHLREALTVAHEPSEAEAIARLVTEHVGKKNFRSLEAAAVTAEEEEEIKSVLQQLLKHRPLQYVLNEAWFYGLKFEVNESVLIPRPETEELVDWIVKEVRGKKYEVRTEMPAYLVPRTSYLRLLDIGTGSGCIPISLKKNLPDAKLSAVDVCSEALHTATTNAVNNETEINFHLLDFLDESKWSLLDKYDIIVSNPPYIKNTEATTMSKHVLEFEPHKALFVPDEDALLFYRKIADFALQHLQPNGAVYVEINQQLGKETAALFQQKGFTVELRKDMSGNERMIKAVYGF</sequence>
<dbReference type="InterPro" id="IPR019874">
    <property type="entry name" value="RF_methyltr_PrmC"/>
</dbReference>
<evidence type="ECO:0000259" key="6">
    <source>
        <dbReference type="Pfam" id="PF05175"/>
    </source>
</evidence>
<evidence type="ECO:0000256" key="3">
    <source>
        <dbReference type="ARBA" id="ARBA00022691"/>
    </source>
</evidence>
<evidence type="ECO:0000313" key="7">
    <source>
        <dbReference type="EMBL" id="RXK62085.1"/>
    </source>
</evidence>
<keyword evidence="1 5" id="KW-0489">Methyltransferase</keyword>
<comment type="similarity">
    <text evidence="5">Belongs to the protein N5-glutamine methyltransferase family. PrmC subfamily.</text>
</comment>
<evidence type="ECO:0000256" key="2">
    <source>
        <dbReference type="ARBA" id="ARBA00022679"/>
    </source>
</evidence>
<dbReference type="HAMAP" id="MF_02126">
    <property type="entry name" value="RF_methyltr_PrmC"/>
    <property type="match status" value="1"/>
</dbReference>
<evidence type="ECO:0000256" key="4">
    <source>
        <dbReference type="ARBA" id="ARBA00048391"/>
    </source>
</evidence>
<feature type="domain" description="Methyltransferase small" evidence="6">
    <location>
        <begin position="129"/>
        <end position="213"/>
    </location>
</feature>
<dbReference type="CDD" id="cd02440">
    <property type="entry name" value="AdoMet_MTases"/>
    <property type="match status" value="1"/>
</dbReference>
<dbReference type="Gene3D" id="1.10.8.10">
    <property type="entry name" value="DNA helicase RuvA subunit, C-terminal domain"/>
    <property type="match status" value="1"/>
</dbReference>
<comment type="caution">
    <text evidence="7">The sequence shown here is derived from an EMBL/GenBank/DDBJ whole genome shotgun (WGS) entry which is preliminary data.</text>
</comment>
<feature type="binding site" evidence="5">
    <location>
        <position position="202"/>
    </location>
    <ligand>
        <name>S-adenosyl-L-methionine</name>
        <dbReference type="ChEBI" id="CHEBI:59789"/>
    </ligand>
</feature>
<dbReference type="PANTHER" id="PTHR18895:SF74">
    <property type="entry name" value="MTRF1L RELEASE FACTOR GLUTAMINE METHYLTRANSFERASE"/>
    <property type="match status" value="1"/>
</dbReference>
<protein>
    <recommendedName>
        <fullName evidence="5">Release factor glutamine methyltransferase</fullName>
        <shortName evidence="5">RF MTase</shortName>
        <ecNumber evidence="5">2.1.1.297</ecNumber>
    </recommendedName>
    <alternativeName>
        <fullName evidence="5">N5-glutamine methyltransferase PrmC</fullName>
    </alternativeName>
    <alternativeName>
        <fullName evidence="5">Protein-(glutamine-N5) MTase PrmC</fullName>
    </alternativeName>
    <alternativeName>
        <fullName evidence="5">Protein-glutamine N-methyltransferase PrmC</fullName>
    </alternativeName>
</protein>
<dbReference type="SUPFAM" id="SSF53335">
    <property type="entry name" value="S-adenosyl-L-methionine-dependent methyltransferases"/>
    <property type="match status" value="1"/>
</dbReference>
<feature type="binding site" evidence="5">
    <location>
        <begin position="134"/>
        <end position="138"/>
    </location>
    <ligand>
        <name>S-adenosyl-L-methionine</name>
        <dbReference type="ChEBI" id="CHEBI:59789"/>
    </ligand>
</feature>
<dbReference type="GO" id="GO:0032259">
    <property type="term" value="P:methylation"/>
    <property type="evidence" value="ECO:0007669"/>
    <property type="project" value="UniProtKB-KW"/>
</dbReference>
<evidence type="ECO:0000313" key="8">
    <source>
        <dbReference type="Proteomes" id="UP000290204"/>
    </source>
</evidence>
<feature type="binding site" evidence="5">
    <location>
        <begin position="202"/>
        <end position="205"/>
    </location>
    <ligand>
        <name>substrate</name>
    </ligand>
</feature>
<dbReference type="NCBIfam" id="TIGR00536">
    <property type="entry name" value="hemK_fam"/>
    <property type="match status" value="1"/>
</dbReference>
<keyword evidence="2 5" id="KW-0808">Transferase</keyword>
<dbReference type="RefSeq" id="WP_129129457.1">
    <property type="nucleotide sequence ID" value="NZ_SDHW01000001.1"/>
</dbReference>
<keyword evidence="3 5" id="KW-0949">S-adenosyl-L-methionine</keyword>
<keyword evidence="8" id="KW-1185">Reference proteome</keyword>
<dbReference type="AlphaFoldDB" id="A0A4Q1CMY2"/>
<gene>
    <name evidence="5 7" type="primary">prmC</name>
    <name evidence="7" type="ORF">ESA94_03475</name>
</gene>
<feature type="binding site" evidence="5">
    <location>
        <position position="157"/>
    </location>
    <ligand>
        <name>S-adenosyl-L-methionine</name>
        <dbReference type="ChEBI" id="CHEBI:59789"/>
    </ligand>
</feature>
<proteinExistence type="inferred from homology"/>
<dbReference type="InterPro" id="IPR004556">
    <property type="entry name" value="HemK-like"/>
</dbReference>
<dbReference type="EMBL" id="SDHW01000001">
    <property type="protein sequence ID" value="RXK62085.1"/>
    <property type="molecule type" value="Genomic_DNA"/>
</dbReference>
<evidence type="ECO:0000256" key="5">
    <source>
        <dbReference type="HAMAP-Rule" id="MF_02126"/>
    </source>
</evidence>
<dbReference type="PANTHER" id="PTHR18895">
    <property type="entry name" value="HEMK METHYLTRANSFERASE"/>
    <property type="match status" value="1"/>
</dbReference>